<evidence type="ECO:0000259" key="8">
    <source>
        <dbReference type="PROSITE" id="PS50006"/>
    </source>
</evidence>
<proteinExistence type="predicted"/>
<keyword evidence="2 5" id="KW-0547">Nucleotide-binding</keyword>
<dbReference type="OrthoDB" id="6111975at2"/>
<dbReference type="STRING" id="1891926.Fuma_02646"/>
<dbReference type="Gene3D" id="3.30.200.20">
    <property type="entry name" value="Phosphorylase Kinase, domain 1"/>
    <property type="match status" value="1"/>
</dbReference>
<dbReference type="InterPro" id="IPR000253">
    <property type="entry name" value="FHA_dom"/>
</dbReference>
<organism evidence="10 11">
    <name type="scientific">Fuerstiella marisgermanici</name>
    <dbReference type="NCBI Taxonomy" id="1891926"/>
    <lineage>
        <taxon>Bacteria</taxon>
        <taxon>Pseudomonadati</taxon>
        <taxon>Planctomycetota</taxon>
        <taxon>Planctomycetia</taxon>
        <taxon>Planctomycetales</taxon>
        <taxon>Planctomycetaceae</taxon>
        <taxon>Fuerstiella</taxon>
    </lineage>
</organism>
<dbReference type="GO" id="GO:0005524">
    <property type="term" value="F:ATP binding"/>
    <property type="evidence" value="ECO:0007669"/>
    <property type="project" value="UniProtKB-UniRule"/>
</dbReference>
<feature type="binding site" evidence="5">
    <location>
        <position position="103"/>
    </location>
    <ligand>
        <name>ATP</name>
        <dbReference type="ChEBI" id="CHEBI:30616"/>
    </ligand>
</feature>
<feature type="compositionally biased region" description="Basic and acidic residues" evidence="6">
    <location>
        <begin position="360"/>
        <end position="372"/>
    </location>
</feature>
<dbReference type="PROSITE" id="PS50006">
    <property type="entry name" value="FHA_DOMAIN"/>
    <property type="match status" value="1"/>
</dbReference>
<evidence type="ECO:0000256" key="2">
    <source>
        <dbReference type="ARBA" id="ARBA00022741"/>
    </source>
</evidence>
<protein>
    <submittedName>
        <fullName evidence="10">Serine/threonine-protein kinase PknB</fullName>
        <ecNumber evidence="10">2.7.11.1</ecNumber>
    </submittedName>
</protein>
<reference evidence="10 11" key="1">
    <citation type="journal article" date="2016" name="Front. Microbiol.">
        <title>Fuerstia marisgermanicae gen. nov., sp. nov., an Unusual Member of the Phylum Planctomycetes from the German Wadden Sea.</title>
        <authorList>
            <person name="Kohn T."/>
            <person name="Heuer A."/>
            <person name="Jogler M."/>
            <person name="Vollmers J."/>
            <person name="Boedeker C."/>
            <person name="Bunk B."/>
            <person name="Rast P."/>
            <person name="Borchert D."/>
            <person name="Glockner I."/>
            <person name="Freese H.M."/>
            <person name="Klenk H.P."/>
            <person name="Overmann J."/>
            <person name="Kaster A.K."/>
            <person name="Rohde M."/>
            <person name="Wiegand S."/>
            <person name="Jogler C."/>
        </authorList>
    </citation>
    <scope>NUCLEOTIDE SEQUENCE [LARGE SCALE GENOMIC DNA]</scope>
    <source>
        <strain evidence="10 11">NH11</strain>
    </source>
</reference>
<keyword evidence="7" id="KW-0812">Transmembrane</keyword>
<dbReference type="InterPro" id="IPR011009">
    <property type="entry name" value="Kinase-like_dom_sf"/>
</dbReference>
<dbReference type="Pfam" id="PF00498">
    <property type="entry name" value="FHA"/>
    <property type="match status" value="1"/>
</dbReference>
<feature type="compositionally biased region" description="Basic and acidic residues" evidence="6">
    <location>
        <begin position="397"/>
        <end position="407"/>
    </location>
</feature>
<dbReference type="PROSITE" id="PS50011">
    <property type="entry name" value="PROTEIN_KINASE_DOM"/>
    <property type="match status" value="1"/>
</dbReference>
<evidence type="ECO:0000259" key="9">
    <source>
        <dbReference type="PROSITE" id="PS50011"/>
    </source>
</evidence>
<sequence>MQAPTAASELFELLQKSELLSAEQVRKVVRKLELSDDMPPEDVARALVQNRIVTPFQAERLLEGRYRGFVIDGYRVREVLGVGGMGCVYIAEDPEHNRKVALKVMSSQHAMDAGMLARMKLEALAGMQIKHPNVIETYRIDSTGAVNYMVMEFMRGISLHELVALHGPVKWYMACDIFRQVAKGLNAAHELGIIHRDIKPANVLINSEGVAKLLDFGLAKIEGRAGEEFSLAMIFGHDCLGTPDYIAPEQAVDSSKIDATADLYSLGCTLYVALTGRVPYPEKTNAAKIAAHQNKTYRPIQDIRKDVPDEVVAIVDRLMSKNPKDRFQSAAELVDALKPFSKRRPVKFEFRQLVTLRAKQARDKETRVESQKAARATGPRSSITSASGWLNNPSHHFSAEVDTHAGDDTPAIRQPAPPRPRSVPMADANPPAVRPTQKNRTNVPKGWSLRRFKTKQSFPLKRVKTRIGNSDECEIKMRGTVVDNRQCYLEYDGSCWKLHQESRSQPTFVNGKPAAHTELRHGSKISFSDGSGFEVISISDMEKSQTFRRNALLLLALGALAGAAVAAFQLLN</sequence>
<keyword evidence="4 5" id="KW-0067">ATP-binding</keyword>
<evidence type="ECO:0000313" key="11">
    <source>
        <dbReference type="Proteomes" id="UP000187735"/>
    </source>
</evidence>
<keyword evidence="1 10" id="KW-0808">Transferase</keyword>
<feature type="region of interest" description="Disordered" evidence="6">
    <location>
        <begin position="360"/>
        <end position="443"/>
    </location>
</feature>
<accession>A0A1P8WG54</accession>
<dbReference type="EC" id="2.7.11.1" evidence="10"/>
<dbReference type="InterPro" id="IPR008984">
    <property type="entry name" value="SMAD_FHA_dom_sf"/>
</dbReference>
<gene>
    <name evidence="10" type="primary">pknB_10</name>
    <name evidence="10" type="ORF">Fuma_02646</name>
</gene>
<evidence type="ECO:0000256" key="4">
    <source>
        <dbReference type="ARBA" id="ARBA00022840"/>
    </source>
</evidence>
<dbReference type="SUPFAM" id="SSF49879">
    <property type="entry name" value="SMAD/FHA domain"/>
    <property type="match status" value="1"/>
</dbReference>
<dbReference type="CDD" id="cd14014">
    <property type="entry name" value="STKc_PknB_like"/>
    <property type="match status" value="1"/>
</dbReference>
<dbReference type="SUPFAM" id="SSF56112">
    <property type="entry name" value="Protein kinase-like (PK-like)"/>
    <property type="match status" value="1"/>
</dbReference>
<keyword evidence="7" id="KW-1133">Transmembrane helix</keyword>
<dbReference type="InterPro" id="IPR017441">
    <property type="entry name" value="Protein_kinase_ATP_BS"/>
</dbReference>
<evidence type="ECO:0000256" key="5">
    <source>
        <dbReference type="PROSITE-ProRule" id="PRU10141"/>
    </source>
</evidence>
<dbReference type="PANTHER" id="PTHR43289:SF6">
    <property type="entry name" value="SERINE_THREONINE-PROTEIN KINASE NEKL-3"/>
    <property type="match status" value="1"/>
</dbReference>
<dbReference type="Gene3D" id="1.10.510.10">
    <property type="entry name" value="Transferase(Phosphotransferase) domain 1"/>
    <property type="match status" value="1"/>
</dbReference>
<dbReference type="PANTHER" id="PTHR43289">
    <property type="entry name" value="MITOGEN-ACTIVATED PROTEIN KINASE KINASE KINASE 20-RELATED"/>
    <property type="match status" value="1"/>
</dbReference>
<name>A0A1P8WG54_9PLAN</name>
<dbReference type="GO" id="GO:0004674">
    <property type="term" value="F:protein serine/threonine kinase activity"/>
    <property type="evidence" value="ECO:0007669"/>
    <property type="project" value="UniProtKB-EC"/>
</dbReference>
<dbReference type="InterPro" id="IPR000719">
    <property type="entry name" value="Prot_kinase_dom"/>
</dbReference>
<dbReference type="SMART" id="SM00220">
    <property type="entry name" value="S_TKc"/>
    <property type="match status" value="1"/>
</dbReference>
<dbReference type="PROSITE" id="PS00107">
    <property type="entry name" value="PROTEIN_KINASE_ATP"/>
    <property type="match status" value="1"/>
</dbReference>
<dbReference type="Gene3D" id="2.60.200.20">
    <property type="match status" value="1"/>
</dbReference>
<evidence type="ECO:0000256" key="1">
    <source>
        <dbReference type="ARBA" id="ARBA00022679"/>
    </source>
</evidence>
<evidence type="ECO:0000256" key="3">
    <source>
        <dbReference type="ARBA" id="ARBA00022777"/>
    </source>
</evidence>
<evidence type="ECO:0000256" key="7">
    <source>
        <dbReference type="SAM" id="Phobius"/>
    </source>
</evidence>
<dbReference type="AlphaFoldDB" id="A0A1P8WG54"/>
<keyword evidence="3 10" id="KW-0418">Kinase</keyword>
<evidence type="ECO:0000256" key="6">
    <source>
        <dbReference type="SAM" id="MobiDB-lite"/>
    </source>
</evidence>
<keyword evidence="7" id="KW-0472">Membrane</keyword>
<feature type="transmembrane region" description="Helical" evidence="7">
    <location>
        <begin position="551"/>
        <end position="571"/>
    </location>
</feature>
<dbReference type="Proteomes" id="UP000187735">
    <property type="component" value="Chromosome"/>
</dbReference>
<dbReference type="RefSeq" id="WP_077024562.1">
    <property type="nucleotide sequence ID" value="NZ_CP017641.1"/>
</dbReference>
<dbReference type="KEGG" id="fmr:Fuma_02646"/>
<dbReference type="Pfam" id="PF00069">
    <property type="entry name" value="Pkinase"/>
    <property type="match status" value="1"/>
</dbReference>
<dbReference type="InterPro" id="IPR008271">
    <property type="entry name" value="Ser/Thr_kinase_AS"/>
</dbReference>
<keyword evidence="11" id="KW-1185">Reference proteome</keyword>
<feature type="domain" description="Protein kinase" evidence="9">
    <location>
        <begin position="74"/>
        <end position="341"/>
    </location>
</feature>
<dbReference type="PROSITE" id="PS00108">
    <property type="entry name" value="PROTEIN_KINASE_ST"/>
    <property type="match status" value="1"/>
</dbReference>
<evidence type="ECO:0000313" key="10">
    <source>
        <dbReference type="EMBL" id="APZ93033.1"/>
    </source>
</evidence>
<feature type="domain" description="FHA" evidence="8">
    <location>
        <begin position="465"/>
        <end position="514"/>
    </location>
</feature>
<dbReference type="EMBL" id="CP017641">
    <property type="protein sequence ID" value="APZ93033.1"/>
    <property type="molecule type" value="Genomic_DNA"/>
</dbReference>
<feature type="compositionally biased region" description="Polar residues" evidence="6">
    <location>
        <begin position="379"/>
        <end position="395"/>
    </location>
</feature>